<evidence type="ECO:0000313" key="3">
    <source>
        <dbReference type="EMBL" id="RZC82616.1"/>
    </source>
</evidence>
<dbReference type="OMA" id="KVEGWVM"/>
<sequence length="551" mass="62857">MIRKSLHFSVKQACCCLRILQWHLKVVPCKKKVGKQRTHRNKVAYGRASEGLAESIAEYLSSTQGSGYTPDHIASPVSTSSSSFKSYDTANHSPKTQRQTTIPDDGWVIEINSYGEGAGYGSGKAWTIYRVPRNMFEISKNAFIPKLVSVGPFHYGDHCYKAMEGHKKRYLLRLLGYTDDSDGFAESQSSSDRKQHVGLGSLVSRMMDLEKTTRECYSETVHNNKSKSFVQMMVMDGCFIVELLRLHRNSISNKDVDDPVFTTRWMLCTLQRDLLMLENQLPFQVLEVLFDLTKLPGQESVHLVDLVLEFFNPLLPRGKEKLKVNPNDKYDHMLDVFRTGFLAAIPPAADRVEDLVTDKSSDLLNCATELQEAGLEFSKSQQPTDLLNIQFDRPSGTLNIPPLRMDDNTVPLFLNFMAYEQCDRDAQPYFSNHFMFLDRLVNTAKDIEVLHNNGVINHELGSDKDVAILINRLSREIIYDANSCHLREPMREINLYHNECAKKCHVWFKALKRDYFSSSWTLASLFAAIFLLVLTVCQTFFSAYAYFKPPN</sequence>
<feature type="transmembrane region" description="Helical" evidence="2">
    <location>
        <begin position="522"/>
        <end position="547"/>
    </location>
</feature>
<dbReference type="Pfam" id="PF03140">
    <property type="entry name" value="DUF247"/>
    <property type="match status" value="1"/>
</dbReference>
<dbReference type="PANTHER" id="PTHR31170:SF25">
    <property type="entry name" value="BNAA09G04570D PROTEIN"/>
    <property type="match status" value="1"/>
</dbReference>
<reference evidence="3 4" key="1">
    <citation type="journal article" date="2018" name="Science">
        <title>The opium poppy genome and morphinan production.</title>
        <authorList>
            <person name="Guo L."/>
            <person name="Winzer T."/>
            <person name="Yang X."/>
            <person name="Li Y."/>
            <person name="Ning Z."/>
            <person name="He Z."/>
            <person name="Teodor R."/>
            <person name="Lu Y."/>
            <person name="Bowser T.A."/>
            <person name="Graham I.A."/>
            <person name="Ye K."/>
        </authorList>
    </citation>
    <scope>NUCLEOTIDE SEQUENCE [LARGE SCALE GENOMIC DNA]</scope>
    <source>
        <strain evidence="4">cv. HN1</strain>
        <tissue evidence="3">Leaves</tissue>
    </source>
</reference>
<keyword evidence="2" id="KW-0812">Transmembrane</keyword>
<gene>
    <name evidence="3" type="ORF">C5167_045402</name>
</gene>
<evidence type="ECO:0000256" key="1">
    <source>
        <dbReference type="SAM" id="MobiDB-lite"/>
    </source>
</evidence>
<evidence type="ECO:0000256" key="2">
    <source>
        <dbReference type="SAM" id="Phobius"/>
    </source>
</evidence>
<organism evidence="3 4">
    <name type="scientific">Papaver somniferum</name>
    <name type="common">Opium poppy</name>
    <dbReference type="NCBI Taxonomy" id="3469"/>
    <lineage>
        <taxon>Eukaryota</taxon>
        <taxon>Viridiplantae</taxon>
        <taxon>Streptophyta</taxon>
        <taxon>Embryophyta</taxon>
        <taxon>Tracheophyta</taxon>
        <taxon>Spermatophyta</taxon>
        <taxon>Magnoliopsida</taxon>
        <taxon>Ranunculales</taxon>
        <taxon>Papaveraceae</taxon>
        <taxon>Papaveroideae</taxon>
        <taxon>Papaver</taxon>
    </lineage>
</organism>
<dbReference type="Proteomes" id="UP000316621">
    <property type="component" value="Chromosome 11"/>
</dbReference>
<evidence type="ECO:0000313" key="4">
    <source>
        <dbReference type="Proteomes" id="UP000316621"/>
    </source>
</evidence>
<feature type="compositionally biased region" description="Polar residues" evidence="1">
    <location>
        <begin position="88"/>
        <end position="100"/>
    </location>
</feature>
<feature type="region of interest" description="Disordered" evidence="1">
    <location>
        <begin position="71"/>
        <end position="100"/>
    </location>
</feature>
<keyword evidence="4" id="KW-1185">Reference proteome</keyword>
<proteinExistence type="predicted"/>
<dbReference type="InterPro" id="IPR004158">
    <property type="entry name" value="DUF247_pln"/>
</dbReference>
<dbReference type="Gramene" id="RZC82616">
    <property type="protein sequence ID" value="RZC82616"/>
    <property type="gene ID" value="C5167_045402"/>
</dbReference>
<accession>A0A4Y7LBJ9</accession>
<protein>
    <submittedName>
        <fullName evidence="3">Uncharacterized protein</fullName>
    </submittedName>
</protein>
<keyword evidence="2" id="KW-0472">Membrane</keyword>
<feature type="compositionally biased region" description="Low complexity" evidence="1">
    <location>
        <begin position="75"/>
        <end position="86"/>
    </location>
</feature>
<dbReference type="AlphaFoldDB" id="A0A4Y7LBJ9"/>
<keyword evidence="2" id="KW-1133">Transmembrane helix</keyword>
<dbReference type="EMBL" id="CM010725">
    <property type="protein sequence ID" value="RZC82616.1"/>
    <property type="molecule type" value="Genomic_DNA"/>
</dbReference>
<dbReference type="PANTHER" id="PTHR31170">
    <property type="entry name" value="BNAC04G53230D PROTEIN"/>
    <property type="match status" value="1"/>
</dbReference>
<name>A0A4Y7LBJ9_PAPSO</name>